<keyword evidence="2" id="KW-1185">Reference proteome</keyword>
<comment type="caution">
    <text evidence="1">The sequence shown here is derived from an EMBL/GenBank/DDBJ whole genome shotgun (WGS) entry which is preliminary data.</text>
</comment>
<proteinExistence type="predicted"/>
<name>A0ABV4D5L0_9LACT</name>
<dbReference type="RefSeq" id="WP_202230622.1">
    <property type="nucleotide sequence ID" value="NZ_CALPCG010000004.1"/>
</dbReference>
<evidence type="ECO:0000313" key="2">
    <source>
        <dbReference type="Proteomes" id="UP001565242"/>
    </source>
</evidence>
<reference evidence="1 2" key="1">
    <citation type="submission" date="2024-03" db="EMBL/GenBank/DDBJ databases">
        <title>Mouse gut bacterial collection (mGBC) of GemPharmatech.</title>
        <authorList>
            <person name="He Y."/>
            <person name="Dong L."/>
            <person name="Wu D."/>
            <person name="Gao X."/>
            <person name="Lin Z."/>
        </authorList>
    </citation>
    <scope>NUCLEOTIDE SEQUENCE [LARGE SCALE GENOMIC DNA]</scope>
    <source>
        <strain evidence="1 2">20-218</strain>
    </source>
</reference>
<evidence type="ECO:0000313" key="1">
    <source>
        <dbReference type="EMBL" id="MEY8536969.1"/>
    </source>
</evidence>
<organism evidence="1 2">
    <name type="scientific">Lactococcus muris</name>
    <dbReference type="NCBI Taxonomy" id="2941330"/>
    <lineage>
        <taxon>Bacteria</taxon>
        <taxon>Bacillati</taxon>
        <taxon>Bacillota</taxon>
        <taxon>Bacilli</taxon>
        <taxon>Lactobacillales</taxon>
        <taxon>Streptococcaceae</taxon>
        <taxon>Lactococcus</taxon>
    </lineage>
</organism>
<dbReference type="Proteomes" id="UP001565242">
    <property type="component" value="Unassembled WGS sequence"/>
</dbReference>
<gene>
    <name evidence="1" type="ORF">AALM99_00735</name>
</gene>
<evidence type="ECO:0008006" key="3">
    <source>
        <dbReference type="Google" id="ProtNLM"/>
    </source>
</evidence>
<protein>
    <recommendedName>
        <fullName evidence="3">Transposase</fullName>
    </recommendedName>
</protein>
<sequence length="84" mass="8806">MTPRGHRPRVLELKKSKYDCAVCGDTVILTPYFVAPRANISSVVKAAIGRGILSPYSNGPLEGSTISVNSSSIVSLALGDLTTS</sequence>
<accession>A0ABV4D5L0</accession>
<dbReference type="EMBL" id="JBCLSQ010000001">
    <property type="protein sequence ID" value="MEY8536969.1"/>
    <property type="molecule type" value="Genomic_DNA"/>
</dbReference>